<feature type="region of interest" description="Disordered" evidence="1">
    <location>
        <begin position="191"/>
        <end position="223"/>
    </location>
</feature>
<feature type="compositionally biased region" description="Polar residues" evidence="1">
    <location>
        <begin position="211"/>
        <end position="223"/>
    </location>
</feature>
<reference evidence="2" key="1">
    <citation type="submission" date="2020-02" db="EMBL/GenBank/DDBJ databases">
        <authorList>
            <person name="Scholz U."/>
            <person name="Mascher M."/>
            <person name="Fiebig A."/>
        </authorList>
    </citation>
    <scope>NUCLEOTIDE SEQUENCE</scope>
</reference>
<dbReference type="OrthoDB" id="1920576at2759"/>
<gene>
    <name evidence="2" type="ORF">SI8410_09012478</name>
</gene>
<name>A0A7I8KVG8_SPIIN</name>
<keyword evidence="3" id="KW-1185">Reference proteome</keyword>
<dbReference type="Proteomes" id="UP000663760">
    <property type="component" value="Chromosome 9"/>
</dbReference>
<dbReference type="Pfam" id="PF05623">
    <property type="entry name" value="DUF789"/>
    <property type="match status" value="1"/>
</dbReference>
<dbReference type="AlphaFoldDB" id="A0A7I8KVG8"/>
<feature type="compositionally biased region" description="Basic and acidic residues" evidence="1">
    <location>
        <begin position="146"/>
        <end position="162"/>
    </location>
</feature>
<evidence type="ECO:0000256" key="1">
    <source>
        <dbReference type="SAM" id="MobiDB-lite"/>
    </source>
</evidence>
<proteinExistence type="predicted"/>
<accession>A0A7I8KVG8</accession>
<feature type="region of interest" description="Disordered" evidence="1">
    <location>
        <begin position="137"/>
        <end position="162"/>
    </location>
</feature>
<evidence type="ECO:0000313" key="2">
    <source>
        <dbReference type="EMBL" id="CAA7401800.1"/>
    </source>
</evidence>
<dbReference type="InterPro" id="IPR008507">
    <property type="entry name" value="DUF789"/>
</dbReference>
<evidence type="ECO:0000313" key="3">
    <source>
        <dbReference type="Proteomes" id="UP000663760"/>
    </source>
</evidence>
<organism evidence="2 3">
    <name type="scientific">Spirodela intermedia</name>
    <name type="common">Intermediate duckweed</name>
    <dbReference type="NCBI Taxonomy" id="51605"/>
    <lineage>
        <taxon>Eukaryota</taxon>
        <taxon>Viridiplantae</taxon>
        <taxon>Streptophyta</taxon>
        <taxon>Embryophyta</taxon>
        <taxon>Tracheophyta</taxon>
        <taxon>Spermatophyta</taxon>
        <taxon>Magnoliopsida</taxon>
        <taxon>Liliopsida</taxon>
        <taxon>Araceae</taxon>
        <taxon>Lemnoideae</taxon>
        <taxon>Spirodela</taxon>
    </lineage>
</organism>
<dbReference type="PANTHER" id="PTHR32010">
    <property type="entry name" value="PHOTOSYSTEM II STABILITY/ASSEMBLY FACTOR HCF136, CHLOROPLASTIC"/>
    <property type="match status" value="1"/>
</dbReference>
<protein>
    <submittedName>
        <fullName evidence="2">Uncharacterized protein</fullName>
    </submittedName>
</protein>
<dbReference type="EMBL" id="LR746272">
    <property type="protein sequence ID" value="CAA7401800.1"/>
    <property type="molecule type" value="Genomic_DNA"/>
</dbReference>
<sequence length="450" mass="49249">MHSNPGKKICPSSDLNNFREENKAVGEVSELGAKSGKVSSGLSEVSVATANNATTEEGQKQSSDDVFHMRGVLHNLRLSGKENSGLTWQRVQDVKTVATGASSMKGYPRAQRQKVVACKEAQRSGAFKVLGLPQKTSHHKLGQPHCFEENRERRSSGRLDHSPKWVNVQQSREELPLSKLSFCRPQSQEAAVLRKGNHSEGGPTHEWGKSTVGSASTRPSLTIPTPLPVREVKVIHSHVQNNNKYSTFTEKSVPVGLVGTRKEFPRGFCMSGEAEQSSVRITSQAAFQILSASYKSQLASEQAELAGGGPIAEFEKLMAAVSPVIIPSVDLAGHPDASLAHVWSWYEEPGAYGLGVRAEPSQNSKNWGSGGFPFHAYFVPSLSAVQLFSHPRDNNVGVKKTQEGRRWPDSSYAEDTLPSCCEVEAPDDSVLLFEYFEHERPDQRKPFCAK</sequence>
<dbReference type="PANTHER" id="PTHR32010:SF18">
    <property type="entry name" value="DUF789 FAMILY PROTEIN"/>
    <property type="match status" value="1"/>
</dbReference>